<keyword evidence="10" id="KW-1185">Reference proteome</keyword>
<name>A0A3N1XKL8_9FIRM</name>
<evidence type="ECO:0000256" key="7">
    <source>
        <dbReference type="SAM" id="Phobius"/>
    </source>
</evidence>
<dbReference type="Proteomes" id="UP000273083">
    <property type="component" value="Unassembled WGS sequence"/>
</dbReference>
<dbReference type="Pfam" id="PF09335">
    <property type="entry name" value="VTT_dom"/>
    <property type="match status" value="1"/>
</dbReference>
<reference evidence="9 10" key="1">
    <citation type="submission" date="2018-11" db="EMBL/GenBank/DDBJ databases">
        <title>Genomic Encyclopedia of Type Strains, Phase IV (KMG-IV): sequencing the most valuable type-strain genomes for metagenomic binning, comparative biology and taxonomic classification.</title>
        <authorList>
            <person name="Goeker M."/>
        </authorList>
    </citation>
    <scope>NUCLEOTIDE SEQUENCE [LARGE SCALE GENOMIC DNA]</scope>
    <source>
        <strain evidence="9 10">DSM 26537</strain>
    </source>
</reference>
<evidence type="ECO:0000256" key="1">
    <source>
        <dbReference type="ARBA" id="ARBA00004651"/>
    </source>
</evidence>
<feature type="transmembrane region" description="Helical" evidence="7">
    <location>
        <begin position="12"/>
        <end position="30"/>
    </location>
</feature>
<proteinExistence type="inferred from homology"/>
<sequence length="204" mass="23318">MENWIINLMERFGYLGTFLLIMIENIFPPIPSEVILTFSGFMTTTTEMTVLGVILYATAGSVAGAVILYGIGRIFNVEMLEKIINRWGHILRIKVSDIEKADSWFQKYGYRTIFFCRMIPLIRSLISIPAGMANMKFNLFLLYTTLGTFIWNTLLIFAGAALGESWGTILNYMDVYSHITYAILGVLCVIIVCLWYFKRSRKIS</sequence>
<dbReference type="OrthoDB" id="9813426at2"/>
<feature type="transmembrane region" description="Helical" evidence="7">
    <location>
        <begin position="140"/>
        <end position="163"/>
    </location>
</feature>
<comment type="subcellular location">
    <subcellularLocation>
        <location evidence="1">Cell membrane</location>
        <topology evidence="1">Multi-pass membrane protein</topology>
    </subcellularLocation>
</comment>
<keyword evidence="4 7" id="KW-0812">Transmembrane</keyword>
<feature type="transmembrane region" description="Helical" evidence="7">
    <location>
        <begin position="50"/>
        <end position="72"/>
    </location>
</feature>
<evidence type="ECO:0000256" key="4">
    <source>
        <dbReference type="ARBA" id="ARBA00022692"/>
    </source>
</evidence>
<comment type="similarity">
    <text evidence="2">Belongs to the DedA family.</text>
</comment>
<dbReference type="PANTHER" id="PTHR42709:SF6">
    <property type="entry name" value="UNDECAPRENYL PHOSPHATE TRANSPORTER A"/>
    <property type="match status" value="1"/>
</dbReference>
<keyword evidence="6 7" id="KW-0472">Membrane</keyword>
<evidence type="ECO:0000313" key="10">
    <source>
        <dbReference type="Proteomes" id="UP000273083"/>
    </source>
</evidence>
<evidence type="ECO:0000256" key="3">
    <source>
        <dbReference type="ARBA" id="ARBA00022475"/>
    </source>
</evidence>
<dbReference type="PANTHER" id="PTHR42709">
    <property type="entry name" value="ALKALINE PHOSPHATASE LIKE PROTEIN"/>
    <property type="match status" value="1"/>
</dbReference>
<keyword evidence="5 7" id="KW-1133">Transmembrane helix</keyword>
<feature type="transmembrane region" description="Helical" evidence="7">
    <location>
        <begin position="175"/>
        <end position="197"/>
    </location>
</feature>
<evidence type="ECO:0000259" key="8">
    <source>
        <dbReference type="Pfam" id="PF09335"/>
    </source>
</evidence>
<organism evidence="9 10">
    <name type="scientific">Mobilisporobacter senegalensis</name>
    <dbReference type="NCBI Taxonomy" id="1329262"/>
    <lineage>
        <taxon>Bacteria</taxon>
        <taxon>Bacillati</taxon>
        <taxon>Bacillota</taxon>
        <taxon>Clostridia</taxon>
        <taxon>Lachnospirales</taxon>
        <taxon>Lachnospiraceae</taxon>
        <taxon>Mobilisporobacter</taxon>
    </lineage>
</organism>
<evidence type="ECO:0000256" key="5">
    <source>
        <dbReference type="ARBA" id="ARBA00022989"/>
    </source>
</evidence>
<dbReference type="AlphaFoldDB" id="A0A3N1XKL8"/>
<keyword evidence="3" id="KW-1003">Cell membrane</keyword>
<dbReference type="InterPro" id="IPR032816">
    <property type="entry name" value="VTT_dom"/>
</dbReference>
<accession>A0A3N1XKL8</accession>
<gene>
    <name evidence="9" type="ORF">EDD66_107173</name>
</gene>
<feature type="domain" description="VTT" evidence="8">
    <location>
        <begin position="30"/>
        <end position="160"/>
    </location>
</feature>
<protein>
    <submittedName>
        <fullName evidence="9">Membrane protein DedA with SNARE-associated domain</fullName>
    </submittedName>
</protein>
<dbReference type="EMBL" id="RJVG01000007">
    <property type="protein sequence ID" value="ROR27259.1"/>
    <property type="molecule type" value="Genomic_DNA"/>
</dbReference>
<dbReference type="GO" id="GO:0005886">
    <property type="term" value="C:plasma membrane"/>
    <property type="evidence" value="ECO:0007669"/>
    <property type="project" value="UniProtKB-SubCell"/>
</dbReference>
<evidence type="ECO:0000256" key="2">
    <source>
        <dbReference type="ARBA" id="ARBA00010792"/>
    </source>
</evidence>
<dbReference type="InterPro" id="IPR051311">
    <property type="entry name" value="DedA_domain"/>
</dbReference>
<evidence type="ECO:0000256" key="6">
    <source>
        <dbReference type="ARBA" id="ARBA00023136"/>
    </source>
</evidence>
<dbReference type="RefSeq" id="WP_123609950.1">
    <property type="nucleotide sequence ID" value="NZ_RJVG01000007.1"/>
</dbReference>
<comment type="caution">
    <text evidence="9">The sequence shown here is derived from an EMBL/GenBank/DDBJ whole genome shotgun (WGS) entry which is preliminary data.</text>
</comment>
<evidence type="ECO:0000313" key="9">
    <source>
        <dbReference type="EMBL" id="ROR27259.1"/>
    </source>
</evidence>